<dbReference type="OrthoDB" id="15106at10239"/>
<feature type="region of interest" description="Disordered" evidence="1">
    <location>
        <begin position="1"/>
        <end position="24"/>
    </location>
</feature>
<dbReference type="EMBL" id="KC131130">
    <property type="protein sequence ID" value="AGB07219.1"/>
    <property type="molecule type" value="Genomic_DNA"/>
</dbReference>
<keyword evidence="3" id="KW-1185">Reference proteome</keyword>
<reference evidence="2 3" key="1">
    <citation type="submission" date="2012-11" db="EMBL/GenBank/DDBJ databases">
        <title>Complete genome sequence of a novel phiKZ-like Vibrio phage.</title>
        <authorList>
            <person name="Luo Z."/>
            <person name="Yu Y."/>
        </authorList>
    </citation>
    <scope>NUCLEOTIDE SEQUENCE [LARGE SCALE GENOMIC DNA]</scope>
</reference>
<sequence>MGKYTPPKSTKTFEQVEPKQEVAELPVERAAESEKFEVKDASAAEILSNKINNFIDLLAGRRNVPSEQYGKEQLLFMAALDETIKQEYSVFTTVMDKMVNRVRVEKKAFSMDRLFVHTQHKEVRAAKTDAYIQKHITLMSAVVTLGRNLRDRQRVGRQVDIVTLTKGYHPKAAQNLQNYFTKTYG</sequence>
<name>V9LZH4_9CAUD</name>
<evidence type="ECO:0000313" key="2">
    <source>
        <dbReference type="EMBL" id="AGB07219.1"/>
    </source>
</evidence>
<evidence type="ECO:0000313" key="3">
    <source>
        <dbReference type="Proteomes" id="UP000272155"/>
    </source>
</evidence>
<proteinExistence type="predicted"/>
<protein>
    <submittedName>
        <fullName evidence="2">Uncharacterized protein</fullName>
    </submittedName>
</protein>
<feature type="compositionally biased region" description="Basic and acidic residues" evidence="1">
    <location>
        <begin position="14"/>
        <end position="24"/>
    </location>
</feature>
<dbReference type="RefSeq" id="YP_009626081.1">
    <property type="nucleotide sequence ID" value="NC_042136.1"/>
</dbReference>
<dbReference type="Proteomes" id="UP000272155">
    <property type="component" value="Segment"/>
</dbReference>
<dbReference type="GeneID" id="40102981"/>
<dbReference type="KEGG" id="vg:40102981"/>
<organism evidence="2 3">
    <name type="scientific">Vibrio phage VP4B</name>
    <dbReference type="NCBI Taxonomy" id="1262540"/>
    <lineage>
        <taxon>Viruses</taxon>
        <taxon>Duplodnaviria</taxon>
        <taxon>Heunggongvirae</taxon>
        <taxon>Uroviricota</taxon>
        <taxon>Caudoviricetes</taxon>
        <taxon>Chimalliviridae</taxon>
        <taxon>Gorgonvirinae</taxon>
        <taxon>Tidunavirus</taxon>
        <taxon>Tidunavirus VP4B</taxon>
    </lineage>
</organism>
<evidence type="ECO:0000256" key="1">
    <source>
        <dbReference type="SAM" id="MobiDB-lite"/>
    </source>
</evidence>
<accession>V9LZH4</accession>